<evidence type="ECO:0000256" key="5">
    <source>
        <dbReference type="SAM" id="Phobius"/>
    </source>
</evidence>
<organism evidence="6 7">
    <name type="scientific">Desulfobacula phenolica</name>
    <dbReference type="NCBI Taxonomy" id="90732"/>
    <lineage>
        <taxon>Bacteria</taxon>
        <taxon>Pseudomonadati</taxon>
        <taxon>Thermodesulfobacteriota</taxon>
        <taxon>Desulfobacteria</taxon>
        <taxon>Desulfobacterales</taxon>
        <taxon>Desulfobacteraceae</taxon>
        <taxon>Desulfobacula</taxon>
    </lineage>
</organism>
<evidence type="ECO:0000256" key="1">
    <source>
        <dbReference type="ARBA" id="ARBA00022737"/>
    </source>
</evidence>
<protein>
    <submittedName>
        <fullName evidence="6">Tetratricopeptide repeat-containing protein</fullName>
    </submittedName>
</protein>
<feature type="transmembrane region" description="Helical" evidence="5">
    <location>
        <begin position="40"/>
        <end position="58"/>
    </location>
</feature>
<dbReference type="PANTHER" id="PTHR44186:SF1">
    <property type="entry name" value="BARDET-BIEDL SYNDROME 4 PROTEIN"/>
    <property type="match status" value="1"/>
</dbReference>
<feature type="repeat" description="TPR" evidence="3">
    <location>
        <begin position="250"/>
        <end position="283"/>
    </location>
</feature>
<dbReference type="RefSeq" id="WP_092236343.1">
    <property type="nucleotide sequence ID" value="NZ_FNLL01000010.1"/>
</dbReference>
<keyword evidence="5" id="KW-1133">Transmembrane helix</keyword>
<keyword evidence="1" id="KW-0677">Repeat</keyword>
<evidence type="ECO:0000256" key="2">
    <source>
        <dbReference type="ARBA" id="ARBA00022803"/>
    </source>
</evidence>
<feature type="compositionally biased region" description="Low complexity" evidence="4">
    <location>
        <begin position="118"/>
        <end position="127"/>
    </location>
</feature>
<keyword evidence="5" id="KW-0812">Transmembrane</keyword>
<dbReference type="Gene3D" id="1.25.40.10">
    <property type="entry name" value="Tetratricopeptide repeat domain"/>
    <property type="match status" value="1"/>
</dbReference>
<dbReference type="PANTHER" id="PTHR44186">
    <property type="match status" value="1"/>
</dbReference>
<feature type="repeat" description="TPR" evidence="3">
    <location>
        <begin position="352"/>
        <end position="385"/>
    </location>
</feature>
<dbReference type="Pfam" id="PF14559">
    <property type="entry name" value="TPR_19"/>
    <property type="match status" value="1"/>
</dbReference>
<evidence type="ECO:0000313" key="6">
    <source>
        <dbReference type="EMBL" id="SDU49868.1"/>
    </source>
</evidence>
<dbReference type="EMBL" id="FNLL01000010">
    <property type="protein sequence ID" value="SDU49868.1"/>
    <property type="molecule type" value="Genomic_DNA"/>
</dbReference>
<keyword evidence="7" id="KW-1185">Reference proteome</keyword>
<feature type="repeat" description="TPR" evidence="3">
    <location>
        <begin position="318"/>
        <end position="351"/>
    </location>
</feature>
<evidence type="ECO:0000256" key="3">
    <source>
        <dbReference type="PROSITE-ProRule" id="PRU00339"/>
    </source>
</evidence>
<sequence>MSLIQDYLDKTSPGTEKIQGSQVPPMLCREKKEKTRARRYLPLVLVFCAVLSVSGYSLKRSGQNLVAAPAPAQVPQKIQDDLNEKKTGQITSFSRKDDETPLIIIEQKQNSPAPHTNEQVSQEQFVQEQRDDRELKQLRRESIQEQTAQKQPILKQPVHRSVQQPVHNPVQQPVTVMEPVVMEPAVMKPAVRQQKPAGQALLAKAQSRPDTAPDTAIAKPEKSSVSRQAQFFAPKKAAPVKNNVSGRIDPEDYFNLGQSAQKADNLNLAMDFYRKALLLDPNYTRALLNLSAIHIKRGNTKRATAILEKLHAREPGNPDVMLNLGILHIRQKEYDKAKTLIEKNLEIRGDNPKALFNLAYLNQVQNRLEPALNLYKRSSVLDPDNTKAILAAASILEQQKKFSDALKYYAKALNTGMARQSEAFKLKIQTRINLLQRIQINIDQRMESKS</sequence>
<dbReference type="InterPro" id="IPR011990">
    <property type="entry name" value="TPR-like_helical_dom_sf"/>
</dbReference>
<feature type="region of interest" description="Disordered" evidence="4">
    <location>
        <begin position="143"/>
        <end position="170"/>
    </location>
</feature>
<name>A0A1H2J1C2_9BACT</name>
<dbReference type="PROSITE" id="PS50005">
    <property type="entry name" value="TPR"/>
    <property type="match status" value="3"/>
</dbReference>
<dbReference type="InterPro" id="IPR013105">
    <property type="entry name" value="TPR_2"/>
</dbReference>
<dbReference type="Pfam" id="PF07719">
    <property type="entry name" value="TPR_2"/>
    <property type="match status" value="1"/>
</dbReference>
<evidence type="ECO:0000313" key="7">
    <source>
        <dbReference type="Proteomes" id="UP000199608"/>
    </source>
</evidence>
<dbReference type="SUPFAM" id="SSF48452">
    <property type="entry name" value="TPR-like"/>
    <property type="match status" value="1"/>
</dbReference>
<feature type="region of interest" description="Disordered" evidence="4">
    <location>
        <begin position="206"/>
        <end position="225"/>
    </location>
</feature>
<dbReference type="AlphaFoldDB" id="A0A1H2J1C2"/>
<feature type="region of interest" description="Disordered" evidence="4">
    <location>
        <begin position="109"/>
        <end position="131"/>
    </location>
</feature>
<reference evidence="7" key="1">
    <citation type="submission" date="2016-10" db="EMBL/GenBank/DDBJ databases">
        <authorList>
            <person name="Varghese N."/>
            <person name="Submissions S."/>
        </authorList>
    </citation>
    <scope>NUCLEOTIDE SEQUENCE [LARGE SCALE GENOMIC DNA]</scope>
    <source>
        <strain evidence="7">DSM 3384</strain>
    </source>
</reference>
<dbReference type="InterPro" id="IPR019734">
    <property type="entry name" value="TPR_rpt"/>
</dbReference>
<dbReference type="Proteomes" id="UP000199608">
    <property type="component" value="Unassembled WGS sequence"/>
</dbReference>
<proteinExistence type="predicted"/>
<dbReference type="SMART" id="SM00028">
    <property type="entry name" value="TPR"/>
    <property type="match status" value="5"/>
</dbReference>
<keyword evidence="2 3" id="KW-0802">TPR repeat</keyword>
<accession>A0A1H2J1C2</accession>
<keyword evidence="5" id="KW-0472">Membrane</keyword>
<gene>
    <name evidence="6" type="ORF">SAMN04487931_11060</name>
</gene>
<evidence type="ECO:0000256" key="4">
    <source>
        <dbReference type="SAM" id="MobiDB-lite"/>
    </source>
</evidence>